<evidence type="ECO:0000313" key="2">
    <source>
        <dbReference type="Proteomes" id="UP000887565"/>
    </source>
</evidence>
<protein>
    <submittedName>
        <fullName evidence="3">Apple domain-containing protein</fullName>
    </submittedName>
</protein>
<feature type="domain" description="Apple" evidence="1">
    <location>
        <begin position="4"/>
        <end position="55"/>
    </location>
</feature>
<organism evidence="2 3">
    <name type="scientific">Romanomermis culicivorax</name>
    <name type="common">Nematode worm</name>
    <dbReference type="NCBI Taxonomy" id="13658"/>
    <lineage>
        <taxon>Eukaryota</taxon>
        <taxon>Metazoa</taxon>
        <taxon>Ecdysozoa</taxon>
        <taxon>Nematoda</taxon>
        <taxon>Enoplea</taxon>
        <taxon>Dorylaimia</taxon>
        <taxon>Mermithida</taxon>
        <taxon>Mermithoidea</taxon>
        <taxon>Mermithidae</taxon>
        <taxon>Romanomermis</taxon>
    </lineage>
</organism>
<dbReference type="AlphaFoldDB" id="A0A915ITD0"/>
<dbReference type="Proteomes" id="UP000887565">
    <property type="component" value="Unplaced"/>
</dbReference>
<proteinExistence type="predicted"/>
<reference evidence="3" key="1">
    <citation type="submission" date="2022-11" db="UniProtKB">
        <authorList>
            <consortium name="WormBaseParasite"/>
        </authorList>
    </citation>
    <scope>IDENTIFICATION</scope>
</reference>
<sequence>MAPQKLLVGYAESVVTSTSITDCLTQCLNSQQRFAFQCASGMYYTSYNRPSKPCHDRYWINTLPS</sequence>
<evidence type="ECO:0000259" key="1">
    <source>
        <dbReference type="Pfam" id="PF00024"/>
    </source>
</evidence>
<dbReference type="InterPro" id="IPR003609">
    <property type="entry name" value="Pan_app"/>
</dbReference>
<dbReference type="Gene3D" id="3.50.4.10">
    <property type="entry name" value="Hepatocyte Growth Factor"/>
    <property type="match status" value="1"/>
</dbReference>
<dbReference type="WBParaSite" id="nRc.2.0.1.t17298-RA">
    <property type="protein sequence ID" value="nRc.2.0.1.t17298-RA"/>
    <property type="gene ID" value="nRc.2.0.1.g17298"/>
</dbReference>
<dbReference type="Pfam" id="PF00024">
    <property type="entry name" value="PAN_1"/>
    <property type="match status" value="1"/>
</dbReference>
<name>A0A915ITD0_ROMCU</name>
<accession>A0A915ITD0</accession>
<dbReference type="SUPFAM" id="SSF57414">
    <property type="entry name" value="Hairpin loop containing domain-like"/>
    <property type="match status" value="1"/>
</dbReference>
<keyword evidence="2" id="KW-1185">Reference proteome</keyword>
<evidence type="ECO:0000313" key="3">
    <source>
        <dbReference type="WBParaSite" id="nRc.2.0.1.t17298-RA"/>
    </source>
</evidence>